<dbReference type="Proteomes" id="UP000236151">
    <property type="component" value="Unassembled WGS sequence"/>
</dbReference>
<dbReference type="Gene3D" id="3.40.1410.10">
    <property type="entry name" value="Chorismate lyase-like"/>
    <property type="match status" value="1"/>
</dbReference>
<dbReference type="InterPro" id="IPR036390">
    <property type="entry name" value="WH_DNA-bd_sf"/>
</dbReference>
<keyword evidence="2" id="KW-0238">DNA-binding</keyword>
<dbReference type="SMART" id="SM00345">
    <property type="entry name" value="HTH_GNTR"/>
    <property type="match status" value="1"/>
</dbReference>
<keyword evidence="3" id="KW-0804">Transcription</keyword>
<dbReference type="PROSITE" id="PS50949">
    <property type="entry name" value="HTH_GNTR"/>
    <property type="match status" value="1"/>
</dbReference>
<keyword evidence="6" id="KW-1185">Reference proteome</keyword>
<dbReference type="Gene3D" id="1.10.10.10">
    <property type="entry name" value="Winged helix-like DNA-binding domain superfamily/Winged helix DNA-binding domain"/>
    <property type="match status" value="1"/>
</dbReference>
<organism evidence="5 6">
    <name type="scientific">Clostridium thermosuccinogenes</name>
    <dbReference type="NCBI Taxonomy" id="84032"/>
    <lineage>
        <taxon>Bacteria</taxon>
        <taxon>Bacillati</taxon>
        <taxon>Bacillota</taxon>
        <taxon>Clostridia</taxon>
        <taxon>Eubacteriales</taxon>
        <taxon>Clostridiaceae</taxon>
        <taxon>Clostridium</taxon>
    </lineage>
</organism>
<sequence>MINKYGDTPLYIQLKNLIIEKIKNGEYKENSKIPSEQEFCEMYDISRPTVRQAISDLTNSGYLYKEKGKGTFVSEAKLKIDIKDYSGFTDSILDSDMPGERSIIFSERIDIRDNQELCAAFGVSPGHNAGFAKIVYVNLRNDSPIALNVSYIPLNLFPSIIEDINANKPAYDIMRGKYPLLPSKSSSSLEVIYAGQEESRFLKVQQGHPLICIKNKISSKSGQTVEYVVSKYRADKCKMFFENAR</sequence>
<accession>A0A2K2FLT8</accession>
<dbReference type="SUPFAM" id="SSF46785">
    <property type="entry name" value="Winged helix' DNA-binding domain"/>
    <property type="match status" value="1"/>
</dbReference>
<dbReference type="Pfam" id="PF00392">
    <property type="entry name" value="GntR"/>
    <property type="match status" value="1"/>
</dbReference>
<dbReference type="CDD" id="cd07377">
    <property type="entry name" value="WHTH_GntR"/>
    <property type="match status" value="1"/>
</dbReference>
<protein>
    <submittedName>
        <fullName evidence="5">GntR family transcriptional regulator</fullName>
    </submittedName>
</protein>
<comment type="caution">
    <text evidence="5">The sequence shown here is derived from an EMBL/GenBank/DDBJ whole genome shotgun (WGS) entry which is preliminary data.</text>
</comment>
<reference evidence="5 6" key="1">
    <citation type="submission" date="2017-06" db="EMBL/GenBank/DDBJ databases">
        <title>Investigating the central metabolism of Clostridium thermosuccinogenes.</title>
        <authorList>
            <person name="Koendjbiharie J.G."/>
            <person name="van Kranenburg R."/>
        </authorList>
    </citation>
    <scope>NUCLEOTIDE SEQUENCE [LARGE SCALE GENOMIC DNA]</scope>
    <source>
        <strain evidence="5 6">DSM 5806</strain>
    </source>
</reference>
<dbReference type="InterPro" id="IPR050679">
    <property type="entry name" value="Bact_HTH_transcr_reg"/>
</dbReference>
<dbReference type="PANTHER" id="PTHR44846:SF1">
    <property type="entry name" value="MANNOSYL-D-GLYCERATE TRANSPORT_METABOLISM SYSTEM REPRESSOR MNGR-RELATED"/>
    <property type="match status" value="1"/>
</dbReference>
<proteinExistence type="predicted"/>
<evidence type="ECO:0000256" key="2">
    <source>
        <dbReference type="ARBA" id="ARBA00023125"/>
    </source>
</evidence>
<dbReference type="AlphaFoldDB" id="A0A2K2FLT8"/>
<dbReference type="PANTHER" id="PTHR44846">
    <property type="entry name" value="MANNOSYL-D-GLYCERATE TRANSPORT/METABOLISM SYSTEM REPRESSOR MNGR-RELATED"/>
    <property type="match status" value="1"/>
</dbReference>
<dbReference type="Pfam" id="PF07702">
    <property type="entry name" value="UTRA"/>
    <property type="match status" value="1"/>
</dbReference>
<dbReference type="SMART" id="SM00866">
    <property type="entry name" value="UTRA"/>
    <property type="match status" value="1"/>
</dbReference>
<dbReference type="OrthoDB" id="457376at2"/>
<evidence type="ECO:0000256" key="1">
    <source>
        <dbReference type="ARBA" id="ARBA00023015"/>
    </source>
</evidence>
<dbReference type="InterPro" id="IPR036388">
    <property type="entry name" value="WH-like_DNA-bd_sf"/>
</dbReference>
<dbReference type="InterPro" id="IPR028978">
    <property type="entry name" value="Chorismate_lyase_/UTRA_dom_sf"/>
</dbReference>
<evidence type="ECO:0000256" key="3">
    <source>
        <dbReference type="ARBA" id="ARBA00023163"/>
    </source>
</evidence>
<dbReference type="RefSeq" id="WP_103081167.1">
    <property type="nucleotide sequence ID" value="NZ_CP021850.1"/>
</dbReference>
<dbReference type="GO" id="GO:0045892">
    <property type="term" value="P:negative regulation of DNA-templated transcription"/>
    <property type="evidence" value="ECO:0007669"/>
    <property type="project" value="TreeGrafter"/>
</dbReference>
<dbReference type="GO" id="GO:0003677">
    <property type="term" value="F:DNA binding"/>
    <property type="evidence" value="ECO:0007669"/>
    <property type="project" value="UniProtKB-KW"/>
</dbReference>
<dbReference type="PRINTS" id="PR00035">
    <property type="entry name" value="HTHGNTR"/>
</dbReference>
<keyword evidence="1" id="KW-0805">Transcription regulation</keyword>
<dbReference type="GO" id="GO:0003700">
    <property type="term" value="F:DNA-binding transcription factor activity"/>
    <property type="evidence" value="ECO:0007669"/>
    <property type="project" value="InterPro"/>
</dbReference>
<dbReference type="InterPro" id="IPR011663">
    <property type="entry name" value="UTRA"/>
</dbReference>
<feature type="domain" description="HTH gntR-type" evidence="4">
    <location>
        <begin position="8"/>
        <end position="76"/>
    </location>
</feature>
<dbReference type="SUPFAM" id="SSF64288">
    <property type="entry name" value="Chorismate lyase-like"/>
    <property type="match status" value="1"/>
</dbReference>
<evidence type="ECO:0000313" key="6">
    <source>
        <dbReference type="Proteomes" id="UP000236151"/>
    </source>
</evidence>
<evidence type="ECO:0000313" key="5">
    <source>
        <dbReference type="EMBL" id="PNT99735.1"/>
    </source>
</evidence>
<dbReference type="EMBL" id="NIOJ01000016">
    <property type="protein sequence ID" value="PNT99735.1"/>
    <property type="molecule type" value="Genomic_DNA"/>
</dbReference>
<evidence type="ECO:0000259" key="4">
    <source>
        <dbReference type="PROSITE" id="PS50949"/>
    </source>
</evidence>
<gene>
    <name evidence="5" type="ORF">CDQ84_07765</name>
</gene>
<name>A0A2K2FLT8_9CLOT</name>
<dbReference type="InterPro" id="IPR000524">
    <property type="entry name" value="Tscrpt_reg_HTH_GntR"/>
</dbReference>
<dbReference type="KEGG" id="cthd:CDO33_08590"/>
<dbReference type="FunFam" id="1.10.10.10:FF:000079">
    <property type="entry name" value="GntR family transcriptional regulator"/>
    <property type="match status" value="1"/>
</dbReference>